<dbReference type="PROSITE" id="PS50949">
    <property type="entry name" value="HTH_GNTR"/>
    <property type="match status" value="1"/>
</dbReference>
<dbReference type="GO" id="GO:0003677">
    <property type="term" value="F:DNA binding"/>
    <property type="evidence" value="ECO:0007669"/>
    <property type="project" value="UniProtKB-KW"/>
</dbReference>
<dbReference type="GO" id="GO:0003700">
    <property type="term" value="F:DNA-binding transcription factor activity"/>
    <property type="evidence" value="ECO:0007669"/>
    <property type="project" value="InterPro"/>
</dbReference>
<dbReference type="InterPro" id="IPR036390">
    <property type="entry name" value="WH_DNA-bd_sf"/>
</dbReference>
<dbReference type="AlphaFoldDB" id="A0A1I2GSQ7"/>
<proteinExistence type="predicted"/>
<evidence type="ECO:0000256" key="2">
    <source>
        <dbReference type="ARBA" id="ARBA00023125"/>
    </source>
</evidence>
<dbReference type="SMART" id="SM00345">
    <property type="entry name" value="HTH_GNTR"/>
    <property type="match status" value="1"/>
</dbReference>
<dbReference type="PRINTS" id="PR00035">
    <property type="entry name" value="HTHGNTR"/>
</dbReference>
<evidence type="ECO:0000259" key="4">
    <source>
        <dbReference type="PROSITE" id="PS50949"/>
    </source>
</evidence>
<keyword evidence="3" id="KW-0804">Transcription</keyword>
<dbReference type="Gene3D" id="1.10.10.10">
    <property type="entry name" value="Winged helix-like DNA-binding domain superfamily/Winged helix DNA-binding domain"/>
    <property type="match status" value="1"/>
</dbReference>
<dbReference type="InterPro" id="IPR008920">
    <property type="entry name" value="TF_FadR/GntR_C"/>
</dbReference>
<evidence type="ECO:0000313" key="5">
    <source>
        <dbReference type="EMBL" id="SFF20268.1"/>
    </source>
</evidence>
<dbReference type="PANTHER" id="PTHR43537:SF45">
    <property type="entry name" value="GNTR FAMILY REGULATORY PROTEIN"/>
    <property type="match status" value="1"/>
</dbReference>
<dbReference type="InterPro" id="IPR000524">
    <property type="entry name" value="Tscrpt_reg_HTH_GntR"/>
</dbReference>
<name>A0A1I2GSQ7_9BACL</name>
<dbReference type="Gene3D" id="1.20.120.530">
    <property type="entry name" value="GntR ligand-binding domain-like"/>
    <property type="match status" value="1"/>
</dbReference>
<accession>A0A1I2GSQ7</accession>
<dbReference type="Pfam" id="PF00392">
    <property type="entry name" value="GntR"/>
    <property type="match status" value="1"/>
</dbReference>
<evidence type="ECO:0000313" key="6">
    <source>
        <dbReference type="Proteomes" id="UP000198855"/>
    </source>
</evidence>
<dbReference type="InterPro" id="IPR011711">
    <property type="entry name" value="GntR_C"/>
</dbReference>
<dbReference type="Pfam" id="PF07729">
    <property type="entry name" value="FCD"/>
    <property type="match status" value="1"/>
</dbReference>
<reference evidence="6" key="1">
    <citation type="submission" date="2016-10" db="EMBL/GenBank/DDBJ databases">
        <authorList>
            <person name="Varghese N."/>
            <person name="Submissions S."/>
        </authorList>
    </citation>
    <scope>NUCLEOTIDE SEQUENCE [LARGE SCALE GENOMIC DNA]</scope>
    <source>
        <strain evidence="6">CGMCC 1.10784</strain>
    </source>
</reference>
<dbReference type="PANTHER" id="PTHR43537">
    <property type="entry name" value="TRANSCRIPTIONAL REGULATOR, GNTR FAMILY"/>
    <property type="match status" value="1"/>
</dbReference>
<feature type="domain" description="HTH gntR-type" evidence="4">
    <location>
        <begin position="1"/>
        <end position="68"/>
    </location>
</feature>
<dbReference type="RefSeq" id="WP_175533025.1">
    <property type="nucleotide sequence ID" value="NZ_FOMT01000006.1"/>
</dbReference>
<dbReference type="EMBL" id="FOMT01000006">
    <property type="protein sequence ID" value="SFF20268.1"/>
    <property type="molecule type" value="Genomic_DNA"/>
</dbReference>
<keyword evidence="2 5" id="KW-0238">DNA-binding</keyword>
<dbReference type="SUPFAM" id="SSF46785">
    <property type="entry name" value="Winged helix' DNA-binding domain"/>
    <property type="match status" value="1"/>
</dbReference>
<sequence length="214" mass="24743">MSLIQKAYAYIREQILQGEFMPGTLLSEVELAEQLNMSRTPVRSAMSQLESQGYVNAIQNRGIFVKEVSLKEILDMMEVQHAFQRMSLRVIVETGDKPDLAAMQAYLDGQIEATERVDYFSYLQHFFKFNRCLIEASRNSVALQMFDMLQDKMLRFSIVGYKKTPHIPHFSASKISRSILDHLIAGEYDEIGEIMDHMLIHGKKRMIELNLMKL</sequence>
<protein>
    <submittedName>
        <fullName evidence="5">DNA-binding transcriptional regulator, GntR family</fullName>
    </submittedName>
</protein>
<evidence type="ECO:0000256" key="3">
    <source>
        <dbReference type="ARBA" id="ARBA00023163"/>
    </source>
</evidence>
<dbReference type="Proteomes" id="UP000198855">
    <property type="component" value="Unassembled WGS sequence"/>
</dbReference>
<dbReference type="STRING" id="1045775.SAMN05216378_5436"/>
<organism evidence="5 6">
    <name type="scientific">Paenibacillus catalpae</name>
    <dbReference type="NCBI Taxonomy" id="1045775"/>
    <lineage>
        <taxon>Bacteria</taxon>
        <taxon>Bacillati</taxon>
        <taxon>Bacillota</taxon>
        <taxon>Bacilli</taxon>
        <taxon>Bacillales</taxon>
        <taxon>Paenibacillaceae</taxon>
        <taxon>Paenibacillus</taxon>
    </lineage>
</organism>
<evidence type="ECO:0000256" key="1">
    <source>
        <dbReference type="ARBA" id="ARBA00023015"/>
    </source>
</evidence>
<dbReference type="SUPFAM" id="SSF48008">
    <property type="entry name" value="GntR ligand-binding domain-like"/>
    <property type="match status" value="1"/>
</dbReference>
<keyword evidence="1" id="KW-0805">Transcription regulation</keyword>
<keyword evidence="6" id="KW-1185">Reference proteome</keyword>
<gene>
    <name evidence="5" type="ORF">SAMN05216378_5436</name>
</gene>
<dbReference type="InterPro" id="IPR036388">
    <property type="entry name" value="WH-like_DNA-bd_sf"/>
</dbReference>
<dbReference type="SMART" id="SM00895">
    <property type="entry name" value="FCD"/>
    <property type="match status" value="1"/>
</dbReference>
<dbReference type="CDD" id="cd07377">
    <property type="entry name" value="WHTH_GntR"/>
    <property type="match status" value="1"/>
</dbReference>